<proteinExistence type="predicted"/>
<evidence type="ECO:0000313" key="2">
    <source>
        <dbReference type="Proteomes" id="UP000197019"/>
    </source>
</evidence>
<dbReference type="InterPro" id="IPR050458">
    <property type="entry name" value="LolB"/>
</dbReference>
<sequence length="758" mass="83564">MLVDKVFYLGIRHHGPGSANSVLRALASFAADKILLEGPAEAAPLLAQINHPQLQPPVAQLFYATDQPAEAVFYPYTRFSPEWQTLCYAQASQTPLEFFDLPQTHALALKRNGSVQETEAEEGQSPLDDIDSLTLDFDPLDLLAHAAGFEDGEQWWEQMVEQNPQEGEIFTAIAEAMSVVRTAIEAERPLSLREQYREAWMRRCIRQARKDGYQKIAVVCGAWHVPALVQPITAKQDTALLKGLPKTKINATWIPWTYSRISRHSGYGAGVASPGWYDYLWERNQTGASHYAVSSGWITRAARLLRTQGLDISPASVIDAVRLAEALATLRDRHPPNPSDMTEAMQTLFGLGDPTALKLLDERLWVSERLGQVPDDMPQTPLQQDFQHQLKSLRLQKEAVEKLLELDLRTDSGRNRSVLLYRLQLLGIAWGSVSKDSRSKGTFKETWQLQWRPEFELSLIERNLWGTAIASAAATFALAELSQAGSLALLLEGLQQLLLADLPAAVSSAMGVLQARAATTNQIDELMLALPGLVRIVRYGDVRATDTAALKQLVVSLTVRINIGLINQCRQLDEDTARTMADALATVNSALQLLDEAELNTAWQQVLVRLAATDGIQGVLCGKCYRLLENAHVINAEAVAEALSLALSRAEEPTQAAGWLEGLLSGAGLALLHDDSLRQVLDTYICGLTRERFEAITPLLRRTFATFAFGERRSLLDKVLYDAPATGLSLAEPDFDHTQAALVLPLLDCILGVTHNHG</sequence>
<dbReference type="PANTHER" id="PTHR30634:SF14">
    <property type="match status" value="1"/>
</dbReference>
<organism evidence="1 2">
    <name type="scientific">Methylovulum psychrotolerans</name>
    <dbReference type="NCBI Taxonomy" id="1704499"/>
    <lineage>
        <taxon>Bacteria</taxon>
        <taxon>Pseudomonadati</taxon>
        <taxon>Pseudomonadota</taxon>
        <taxon>Gammaproteobacteria</taxon>
        <taxon>Methylococcales</taxon>
        <taxon>Methylococcaceae</taxon>
        <taxon>Methylovulum</taxon>
    </lineage>
</organism>
<dbReference type="OrthoDB" id="9768066at2"/>
<keyword evidence="2" id="KW-1185">Reference proteome</keyword>
<evidence type="ECO:0008006" key="3">
    <source>
        <dbReference type="Google" id="ProtNLM"/>
    </source>
</evidence>
<dbReference type="KEGG" id="mpsy:CEK71_07950"/>
<accession>A0A1Z4BXN5</accession>
<dbReference type="InterPro" id="IPR043737">
    <property type="entry name" value="DUF5682"/>
</dbReference>
<dbReference type="Pfam" id="PF18934">
    <property type="entry name" value="DUF5682"/>
    <property type="match status" value="1"/>
</dbReference>
<protein>
    <recommendedName>
        <fullName evidence="3">4-aminobutyrate aminotransferase</fullName>
    </recommendedName>
</protein>
<dbReference type="RefSeq" id="WP_088618895.1">
    <property type="nucleotide sequence ID" value="NZ_CP022129.1"/>
</dbReference>
<reference evidence="1 2" key="1">
    <citation type="submission" date="2017-06" db="EMBL/GenBank/DDBJ databases">
        <title>Genome Sequencing of the methanotroph Methylovulum psychrotolerants str. HV10-M2 isolated from a high-altitude environment.</title>
        <authorList>
            <person name="Mateos-Rivera A."/>
        </authorList>
    </citation>
    <scope>NUCLEOTIDE SEQUENCE [LARGE SCALE GENOMIC DNA]</scope>
    <source>
        <strain evidence="1 2">HV10_M2</strain>
    </source>
</reference>
<dbReference type="AlphaFoldDB" id="A0A1Z4BXN5"/>
<dbReference type="PANTHER" id="PTHR30634">
    <property type="entry name" value="OUTER MEMBRANE LOLAB LIPOPROTEIN INSERTION APPARATUS"/>
    <property type="match status" value="1"/>
</dbReference>
<dbReference type="Proteomes" id="UP000197019">
    <property type="component" value="Chromosome"/>
</dbReference>
<dbReference type="EMBL" id="CP022129">
    <property type="protein sequence ID" value="ASF46021.1"/>
    <property type="molecule type" value="Genomic_DNA"/>
</dbReference>
<evidence type="ECO:0000313" key="1">
    <source>
        <dbReference type="EMBL" id="ASF46021.1"/>
    </source>
</evidence>
<name>A0A1Z4BXN5_9GAMM</name>
<gene>
    <name evidence="1" type="ORF">CEK71_07950</name>
</gene>